<comment type="similarity">
    <text evidence="2">Belongs to the TMEM38 family.</text>
</comment>
<accession>A0A2T9XZ86</accession>
<feature type="transmembrane region" description="Helical" evidence="12">
    <location>
        <begin position="31"/>
        <end position="48"/>
    </location>
</feature>
<keyword evidence="5 12" id="KW-0812">Transmembrane</keyword>
<organism evidence="13 14">
    <name type="scientific">Furculomyces boomerangus</name>
    <dbReference type="NCBI Taxonomy" id="61424"/>
    <lineage>
        <taxon>Eukaryota</taxon>
        <taxon>Fungi</taxon>
        <taxon>Fungi incertae sedis</taxon>
        <taxon>Zoopagomycota</taxon>
        <taxon>Kickxellomycotina</taxon>
        <taxon>Harpellomycetes</taxon>
        <taxon>Harpellales</taxon>
        <taxon>Harpellaceae</taxon>
        <taxon>Furculomyces</taxon>
    </lineage>
</organism>
<keyword evidence="14" id="KW-1185">Reference proteome</keyword>
<keyword evidence="11" id="KW-0407">Ion channel</keyword>
<dbReference type="EMBL" id="MBFT01001093">
    <property type="protein sequence ID" value="PVU85380.1"/>
    <property type="molecule type" value="Genomic_DNA"/>
</dbReference>
<evidence type="ECO:0000256" key="12">
    <source>
        <dbReference type="SAM" id="Phobius"/>
    </source>
</evidence>
<dbReference type="GO" id="GO:0005267">
    <property type="term" value="F:potassium channel activity"/>
    <property type="evidence" value="ECO:0007669"/>
    <property type="project" value="UniProtKB-KW"/>
</dbReference>
<feature type="transmembrane region" description="Helical" evidence="12">
    <location>
        <begin position="69"/>
        <end position="90"/>
    </location>
</feature>
<keyword evidence="7" id="KW-0630">Potassium</keyword>
<evidence type="ECO:0000256" key="3">
    <source>
        <dbReference type="ARBA" id="ARBA00022448"/>
    </source>
</evidence>
<dbReference type="PANTHER" id="PTHR12454:SF11">
    <property type="entry name" value="GH25683P"/>
    <property type="match status" value="1"/>
</dbReference>
<comment type="caution">
    <text evidence="13">The sequence shown here is derived from an EMBL/GenBank/DDBJ whole genome shotgun (WGS) entry which is preliminary data.</text>
</comment>
<evidence type="ECO:0000256" key="4">
    <source>
        <dbReference type="ARBA" id="ARBA00022538"/>
    </source>
</evidence>
<evidence type="ECO:0000256" key="7">
    <source>
        <dbReference type="ARBA" id="ARBA00022958"/>
    </source>
</evidence>
<evidence type="ECO:0000256" key="6">
    <source>
        <dbReference type="ARBA" id="ARBA00022826"/>
    </source>
</evidence>
<sequence length="301" mass="33177">MNSTPSTSFLEQIATKVPVVLNSELTGGNEGYFPITIALSIHAIKVAYELKKNFYMNGRLSKWQETAVMMVYSFGGASLSAFLLGLPQPWLENSSLIPVNSAIFLLMAYLPGDYLFNLLQAFSPYSDILISVVDGMTKGYGITTAGVDLVKFKLKPEKVSESIVAMIVIGTVTGAGGGMISDLFQLTQKNWAFRTPTMFTSLSIDLKLSFFTTIGYIFTTKLWSFSSAMPNFVFSKLFDGIINTVIPSFTTNEAKLVFGTVCSCVLGYKAYMDYNIFVEKQKVLKSKTEKDLKSSSKSKNE</sequence>
<evidence type="ECO:0000256" key="11">
    <source>
        <dbReference type="ARBA" id="ARBA00023303"/>
    </source>
</evidence>
<keyword evidence="6" id="KW-0631">Potassium channel</keyword>
<dbReference type="GO" id="GO:0042802">
    <property type="term" value="F:identical protein binding"/>
    <property type="evidence" value="ECO:0007669"/>
    <property type="project" value="InterPro"/>
</dbReference>
<evidence type="ECO:0000256" key="2">
    <source>
        <dbReference type="ARBA" id="ARBA00005766"/>
    </source>
</evidence>
<dbReference type="GO" id="GO:0012505">
    <property type="term" value="C:endomembrane system"/>
    <property type="evidence" value="ECO:0007669"/>
    <property type="project" value="UniProtKB-SubCell"/>
</dbReference>
<evidence type="ECO:0000256" key="5">
    <source>
        <dbReference type="ARBA" id="ARBA00022692"/>
    </source>
</evidence>
<evidence type="ECO:0000313" key="13">
    <source>
        <dbReference type="EMBL" id="PVU85380.1"/>
    </source>
</evidence>
<name>A0A2T9XZ86_9FUNG</name>
<gene>
    <name evidence="13" type="ORF">BB559_007055</name>
</gene>
<feature type="transmembrane region" description="Helical" evidence="12">
    <location>
        <begin position="96"/>
        <end position="116"/>
    </location>
</feature>
<keyword evidence="8 12" id="KW-1133">Transmembrane helix</keyword>
<keyword evidence="4" id="KW-0633">Potassium transport</keyword>
<evidence type="ECO:0000256" key="10">
    <source>
        <dbReference type="ARBA" id="ARBA00023136"/>
    </source>
</evidence>
<proteinExistence type="inferred from homology"/>
<dbReference type="Proteomes" id="UP000245699">
    <property type="component" value="Unassembled WGS sequence"/>
</dbReference>
<dbReference type="InterPro" id="IPR007866">
    <property type="entry name" value="TRIC_channel"/>
</dbReference>
<protein>
    <submittedName>
        <fullName evidence="13">Uncharacterized protein</fullName>
    </submittedName>
</protein>
<keyword evidence="9" id="KW-0406">Ion transport</keyword>
<evidence type="ECO:0000256" key="1">
    <source>
        <dbReference type="ARBA" id="ARBA00004127"/>
    </source>
</evidence>
<reference evidence="13 14" key="1">
    <citation type="journal article" date="2018" name="MBio">
        <title>Comparative Genomics Reveals the Core Gene Toolbox for the Fungus-Insect Symbiosis.</title>
        <authorList>
            <person name="Wang Y."/>
            <person name="Stata M."/>
            <person name="Wang W."/>
            <person name="Stajich J.E."/>
            <person name="White M.M."/>
            <person name="Moncalvo J.M."/>
        </authorList>
    </citation>
    <scope>NUCLEOTIDE SEQUENCE [LARGE SCALE GENOMIC DNA]</scope>
    <source>
        <strain evidence="13 14">AUS-77-4</strain>
    </source>
</reference>
<evidence type="ECO:0000256" key="8">
    <source>
        <dbReference type="ARBA" id="ARBA00022989"/>
    </source>
</evidence>
<dbReference type="GO" id="GO:0016020">
    <property type="term" value="C:membrane"/>
    <property type="evidence" value="ECO:0007669"/>
    <property type="project" value="InterPro"/>
</dbReference>
<dbReference type="PANTHER" id="PTHR12454">
    <property type="entry name" value="TRIMERIC INTRACELLULAR CATION CHANNEL"/>
    <property type="match status" value="1"/>
</dbReference>
<feature type="transmembrane region" description="Helical" evidence="12">
    <location>
        <begin position="163"/>
        <end position="186"/>
    </location>
</feature>
<comment type="subcellular location">
    <subcellularLocation>
        <location evidence="1">Endomembrane system</location>
        <topology evidence="1">Multi-pass membrane protein</topology>
    </subcellularLocation>
</comment>
<evidence type="ECO:0000313" key="14">
    <source>
        <dbReference type="Proteomes" id="UP000245699"/>
    </source>
</evidence>
<dbReference type="Pfam" id="PF05197">
    <property type="entry name" value="TRIC"/>
    <property type="match status" value="1"/>
</dbReference>
<evidence type="ECO:0000256" key="9">
    <source>
        <dbReference type="ARBA" id="ARBA00023065"/>
    </source>
</evidence>
<dbReference type="AlphaFoldDB" id="A0A2T9XZ86"/>
<keyword evidence="3" id="KW-0813">Transport</keyword>
<keyword evidence="10 12" id="KW-0472">Membrane</keyword>
<feature type="transmembrane region" description="Helical" evidence="12">
    <location>
        <begin position="198"/>
        <end position="219"/>
    </location>
</feature>
<dbReference type="OrthoDB" id="5538529at2759"/>